<dbReference type="AlphaFoldDB" id="A0A921F947"/>
<comment type="caution">
    <text evidence="1">The sequence shown here is derived from an EMBL/GenBank/DDBJ whole genome shotgun (WGS) entry which is preliminary data.</text>
</comment>
<evidence type="ECO:0008006" key="3">
    <source>
        <dbReference type="Google" id="ProtNLM"/>
    </source>
</evidence>
<gene>
    <name evidence="1" type="ORF">K8V00_07520</name>
</gene>
<sequence length="131" mass="14796">MSVSVTGTDEILKNIEAKLGPKRATRVINKALRKTGEKNKEIVKDAVSSFQDTGETYETVISSNVKNNPKRIETGWGQGSRWRLEHLNEFGYTRHGQYIRPRGFGKLQGAVDKIQSTAMQEMRSELEDLGR</sequence>
<evidence type="ECO:0000313" key="2">
    <source>
        <dbReference type="Proteomes" id="UP000707535"/>
    </source>
</evidence>
<dbReference type="EMBL" id="DYXG01000076">
    <property type="protein sequence ID" value="HJE97455.1"/>
    <property type="molecule type" value="Genomic_DNA"/>
</dbReference>
<name>A0A921F947_9LACO</name>
<reference evidence="1" key="2">
    <citation type="submission" date="2021-09" db="EMBL/GenBank/DDBJ databases">
        <authorList>
            <person name="Gilroy R."/>
        </authorList>
    </citation>
    <scope>NUCLEOTIDE SEQUENCE</scope>
    <source>
        <strain evidence="1">CHK174-6876</strain>
    </source>
</reference>
<protein>
    <recommendedName>
        <fullName evidence="3">Phage protein, HK97 gp10 family</fullName>
    </recommendedName>
</protein>
<reference evidence="1" key="1">
    <citation type="journal article" date="2021" name="PeerJ">
        <title>Extensive microbial diversity within the chicken gut microbiome revealed by metagenomics and culture.</title>
        <authorList>
            <person name="Gilroy R."/>
            <person name="Ravi A."/>
            <person name="Getino M."/>
            <person name="Pursley I."/>
            <person name="Horton D.L."/>
            <person name="Alikhan N.F."/>
            <person name="Baker D."/>
            <person name="Gharbi K."/>
            <person name="Hall N."/>
            <person name="Watson M."/>
            <person name="Adriaenssens E.M."/>
            <person name="Foster-Nyarko E."/>
            <person name="Jarju S."/>
            <person name="Secka A."/>
            <person name="Antonio M."/>
            <person name="Oren A."/>
            <person name="Chaudhuri R.R."/>
            <person name="La Ragione R."/>
            <person name="Hildebrand F."/>
            <person name="Pallen M.J."/>
        </authorList>
    </citation>
    <scope>NUCLEOTIDE SEQUENCE</scope>
    <source>
        <strain evidence="1">CHK174-6876</strain>
    </source>
</reference>
<accession>A0A921F947</accession>
<proteinExistence type="predicted"/>
<organism evidence="1 2">
    <name type="scientific">Ligilactobacillus acidipiscis</name>
    <dbReference type="NCBI Taxonomy" id="89059"/>
    <lineage>
        <taxon>Bacteria</taxon>
        <taxon>Bacillati</taxon>
        <taxon>Bacillota</taxon>
        <taxon>Bacilli</taxon>
        <taxon>Lactobacillales</taxon>
        <taxon>Lactobacillaceae</taxon>
        <taxon>Ligilactobacillus</taxon>
    </lineage>
</organism>
<evidence type="ECO:0000313" key="1">
    <source>
        <dbReference type="EMBL" id="HJE97455.1"/>
    </source>
</evidence>
<dbReference type="Proteomes" id="UP000707535">
    <property type="component" value="Unassembled WGS sequence"/>
</dbReference>